<proteinExistence type="predicted"/>
<dbReference type="PANTHER" id="PTHR43479">
    <property type="entry name" value="ACREF/ENVCD OPERON REPRESSOR-RELATED"/>
    <property type="match status" value="1"/>
</dbReference>
<evidence type="ECO:0000256" key="2">
    <source>
        <dbReference type="PROSITE-ProRule" id="PRU00335"/>
    </source>
</evidence>
<comment type="caution">
    <text evidence="4">The sequence shown here is derived from an EMBL/GenBank/DDBJ whole genome shotgun (WGS) entry which is preliminary data.</text>
</comment>
<keyword evidence="1 2" id="KW-0238">DNA-binding</keyword>
<dbReference type="STRING" id="169679.CSACC_35200"/>
<dbReference type="InterPro" id="IPR050624">
    <property type="entry name" value="HTH-type_Tx_Regulator"/>
</dbReference>
<dbReference type="PANTHER" id="PTHR43479:SF11">
    <property type="entry name" value="ACREF_ENVCD OPERON REPRESSOR-RELATED"/>
    <property type="match status" value="1"/>
</dbReference>
<dbReference type="Gene3D" id="1.10.357.10">
    <property type="entry name" value="Tetracycline Repressor, domain 2"/>
    <property type="match status" value="1"/>
</dbReference>
<reference evidence="4 5" key="1">
    <citation type="submission" date="2016-05" db="EMBL/GenBank/DDBJ databases">
        <title>Microbial solvent formation.</title>
        <authorList>
            <person name="Poehlein A."/>
            <person name="Montoya Solano J.D."/>
            <person name="Flitsch S."/>
            <person name="Krabben P."/>
            <person name="Duerre P."/>
            <person name="Daniel R."/>
        </authorList>
    </citation>
    <scope>NUCLEOTIDE SEQUENCE [LARGE SCALE GENOMIC DNA]</scope>
    <source>
        <strain evidence="4 5">L1-8</strain>
    </source>
</reference>
<dbReference type="SUPFAM" id="SSF46689">
    <property type="entry name" value="Homeodomain-like"/>
    <property type="match status" value="1"/>
</dbReference>
<sequence>MSKIKIREPRQTRSIEKKRKIAQAGIKLFREKGFHHTNTNEIAKEAGVSTGIVYHYFQDKKAILLAAIDEIIPKFDVKIIEELHLSKDKKILQGFLSDIIEKVVQFHKTFKSCHEEFETMRHSDPDVGKRMNQFKDDFLSKIVDALPSLGFDVSNPQEKVDMIYDMIDQYCHSVVFYKRDKVNYDDMKSLIIQSILNLVDLDAQSSE</sequence>
<feature type="DNA-binding region" description="H-T-H motif" evidence="2">
    <location>
        <begin position="38"/>
        <end position="57"/>
    </location>
</feature>
<dbReference type="PROSITE" id="PS50977">
    <property type="entry name" value="HTH_TETR_2"/>
    <property type="match status" value="1"/>
</dbReference>
<dbReference type="Pfam" id="PF00440">
    <property type="entry name" value="TetR_N"/>
    <property type="match status" value="1"/>
</dbReference>
<dbReference type="Proteomes" id="UP000191154">
    <property type="component" value="Unassembled WGS sequence"/>
</dbReference>
<dbReference type="InterPro" id="IPR009057">
    <property type="entry name" value="Homeodomain-like_sf"/>
</dbReference>
<dbReference type="InterPro" id="IPR001647">
    <property type="entry name" value="HTH_TetR"/>
</dbReference>
<dbReference type="GO" id="GO:0003677">
    <property type="term" value="F:DNA binding"/>
    <property type="evidence" value="ECO:0007669"/>
    <property type="project" value="UniProtKB-UniRule"/>
</dbReference>
<organism evidence="4 5">
    <name type="scientific">Clostridium saccharobutylicum</name>
    <dbReference type="NCBI Taxonomy" id="169679"/>
    <lineage>
        <taxon>Bacteria</taxon>
        <taxon>Bacillati</taxon>
        <taxon>Bacillota</taxon>
        <taxon>Clostridia</taxon>
        <taxon>Eubacteriales</taxon>
        <taxon>Clostridiaceae</taxon>
        <taxon>Clostridium</taxon>
    </lineage>
</organism>
<dbReference type="Gene3D" id="1.10.10.60">
    <property type="entry name" value="Homeodomain-like"/>
    <property type="match status" value="1"/>
</dbReference>
<gene>
    <name evidence="4" type="primary">betI_1</name>
    <name evidence="4" type="ORF">CLOSAC_01730</name>
</gene>
<dbReference type="AlphaFoldDB" id="A0A1S8NHS6"/>
<dbReference type="EMBL" id="LZYZ01000001">
    <property type="protein sequence ID" value="OOM15902.1"/>
    <property type="molecule type" value="Genomic_DNA"/>
</dbReference>
<dbReference type="PRINTS" id="PR00455">
    <property type="entry name" value="HTHTETR"/>
</dbReference>
<evidence type="ECO:0000259" key="3">
    <source>
        <dbReference type="PROSITE" id="PS50977"/>
    </source>
</evidence>
<name>A0A1S8NHS6_CLOSA</name>
<feature type="domain" description="HTH tetR-type" evidence="3">
    <location>
        <begin position="15"/>
        <end position="75"/>
    </location>
</feature>
<evidence type="ECO:0000313" key="5">
    <source>
        <dbReference type="Proteomes" id="UP000191154"/>
    </source>
</evidence>
<evidence type="ECO:0000313" key="4">
    <source>
        <dbReference type="EMBL" id="OOM15902.1"/>
    </source>
</evidence>
<evidence type="ECO:0000256" key="1">
    <source>
        <dbReference type="ARBA" id="ARBA00023125"/>
    </source>
</evidence>
<protein>
    <submittedName>
        <fullName evidence="4">HTH-type transcriptional regulator BetI</fullName>
    </submittedName>
</protein>
<dbReference type="RefSeq" id="WP_077863678.1">
    <property type="nucleotide sequence ID" value="NZ_LZYZ01000001.1"/>
</dbReference>
<accession>A0A1S8NHS6</accession>